<evidence type="ECO:0000256" key="1">
    <source>
        <dbReference type="SAM" id="SignalP"/>
    </source>
</evidence>
<evidence type="ECO:0000313" key="2">
    <source>
        <dbReference type="EMBL" id="TKS57416.1"/>
    </source>
</evidence>
<feature type="chain" id="PRO_5020921143" evidence="1">
    <location>
        <begin position="23"/>
        <end position="187"/>
    </location>
</feature>
<dbReference type="RefSeq" id="WP_138931117.1">
    <property type="nucleotide sequence ID" value="NZ_SWMU01000001.1"/>
</dbReference>
<dbReference type="GO" id="GO:0005886">
    <property type="term" value="C:plasma membrane"/>
    <property type="evidence" value="ECO:0007669"/>
    <property type="project" value="InterPro"/>
</dbReference>
<dbReference type="Pfam" id="PF06835">
    <property type="entry name" value="LptC"/>
    <property type="match status" value="1"/>
</dbReference>
<dbReference type="OrthoDB" id="1427074at2"/>
<dbReference type="Gene3D" id="2.60.450.10">
    <property type="entry name" value="Lipopolysaccharide (LPS) transport protein A like domain"/>
    <property type="match status" value="1"/>
</dbReference>
<dbReference type="NCBIfam" id="TIGR04409">
    <property type="entry name" value="LptC_YrbK"/>
    <property type="match status" value="1"/>
</dbReference>
<keyword evidence="1" id="KW-0732">Signal</keyword>
<reference evidence="2 3" key="1">
    <citation type="submission" date="2019-04" db="EMBL/GenBank/DDBJ databases">
        <title>Psychroflexus halotolerans sp. nov., isolated from a marine solar saltern.</title>
        <authorList>
            <person name="Feng X."/>
        </authorList>
    </citation>
    <scope>NUCLEOTIDE SEQUENCE [LARGE SCALE GENOMIC DNA]</scope>
    <source>
        <strain evidence="2 3">WDS2C27</strain>
    </source>
</reference>
<evidence type="ECO:0000313" key="3">
    <source>
        <dbReference type="Proteomes" id="UP000306552"/>
    </source>
</evidence>
<sequence>MSFNKLILKSIAVVTLAAMLFACEGNLNEVNKFNIEVDNPQGIAKNINLFYTDSGHVKSNLRSPKMLDYSQEKYPYRIFPIGVEVDFFNKDSTKNTIIADSAIIHSNSDLIDMRHNVKIITADSLILTTSQLFWDTEKQWVFTDRDYKIRLANGTENNGTGFDADQEFTVFNSRSNTGVQVIEDKSL</sequence>
<dbReference type="InterPro" id="IPR010664">
    <property type="entry name" value="LipoPS_assembly_LptC-rel"/>
</dbReference>
<name>A0A4U5TT92_9FLAO</name>
<dbReference type="Proteomes" id="UP000306552">
    <property type="component" value="Unassembled WGS sequence"/>
</dbReference>
<dbReference type="EMBL" id="SWMU01000001">
    <property type="protein sequence ID" value="TKS57416.1"/>
    <property type="molecule type" value="Genomic_DNA"/>
</dbReference>
<organism evidence="2 3">
    <name type="scientific">Mesohalobacter halotolerans</name>
    <dbReference type="NCBI Taxonomy" id="1883405"/>
    <lineage>
        <taxon>Bacteria</taxon>
        <taxon>Pseudomonadati</taxon>
        <taxon>Bacteroidota</taxon>
        <taxon>Flavobacteriia</taxon>
        <taxon>Flavobacteriales</taxon>
        <taxon>Flavobacteriaceae</taxon>
        <taxon>Mesohalobacter</taxon>
    </lineage>
</organism>
<accession>A0A4U5TT92</accession>
<proteinExistence type="predicted"/>
<comment type="caution">
    <text evidence="2">The sequence shown here is derived from an EMBL/GenBank/DDBJ whole genome shotgun (WGS) entry which is preliminary data.</text>
</comment>
<dbReference type="AlphaFoldDB" id="A0A4U5TT92"/>
<dbReference type="InterPro" id="IPR026265">
    <property type="entry name" value="LptC"/>
</dbReference>
<feature type="signal peptide" evidence="1">
    <location>
        <begin position="1"/>
        <end position="22"/>
    </location>
</feature>
<protein>
    <submittedName>
        <fullName evidence="2">LPS export ABC transporter periplasmic protein LptC</fullName>
    </submittedName>
</protein>
<keyword evidence="3" id="KW-1185">Reference proteome</keyword>
<dbReference type="PROSITE" id="PS51257">
    <property type="entry name" value="PROKAR_LIPOPROTEIN"/>
    <property type="match status" value="1"/>
</dbReference>
<gene>
    <name evidence="2" type="primary">lptC</name>
    <name evidence="2" type="ORF">FCN74_03065</name>
</gene>
<dbReference type="GO" id="GO:0015221">
    <property type="term" value="F:lipopolysaccharide transmembrane transporter activity"/>
    <property type="evidence" value="ECO:0007669"/>
    <property type="project" value="InterPro"/>
</dbReference>